<evidence type="ECO:0000313" key="2">
    <source>
        <dbReference type="EMBL" id="KAF4678378.1"/>
    </source>
</evidence>
<feature type="compositionally biased region" description="Acidic residues" evidence="1">
    <location>
        <begin position="204"/>
        <end position="213"/>
    </location>
</feature>
<gene>
    <name evidence="2" type="ORF">FOZ60_016831</name>
</gene>
<feature type="region of interest" description="Disordered" evidence="1">
    <location>
        <begin position="189"/>
        <end position="213"/>
    </location>
</feature>
<reference evidence="2 3" key="1">
    <citation type="submission" date="2020-04" db="EMBL/GenBank/DDBJ databases">
        <title>Perkinsus olseni comparative genomics.</title>
        <authorList>
            <person name="Bogema D.R."/>
        </authorList>
    </citation>
    <scope>NUCLEOTIDE SEQUENCE [LARGE SCALE GENOMIC DNA]</scope>
    <source>
        <strain evidence="2">00978-12</strain>
    </source>
</reference>
<evidence type="ECO:0000256" key="1">
    <source>
        <dbReference type="SAM" id="MobiDB-lite"/>
    </source>
</evidence>
<dbReference type="AlphaFoldDB" id="A0A7J6N379"/>
<name>A0A7J6N379_PEROL</name>
<sequence length="286" mass="32188">MIMRMAHLRWPEVRKGRIVSSSMPIVFLFGVSRMPNSQSSLDDKISCEFPEWKRVTDDKNDEFGLCPRCGRKIKISKQSLSGVRKHDKLCSENSLKSNGRGKKRPHSADIQAAFDASFLEYVVHSGAVLKTADDKYFRAMIQCLNGSVQVPSRRALSRRIATQTQSHYDRVKGVSSPLSLCRPTLQCRVSSPQRLGPNPAGSPDDSEEGDDTSDLDDLIWEAESDSDEEDIDEGMDYSWFEGVHTGKTSRLSRQWSNLAVDLLRACAEQQNKKCSIPPRDVPKEEH</sequence>
<dbReference type="Proteomes" id="UP000541610">
    <property type="component" value="Unassembled WGS sequence"/>
</dbReference>
<dbReference type="OrthoDB" id="1607513at2759"/>
<dbReference type="EMBL" id="JABANP010000912">
    <property type="protein sequence ID" value="KAF4678378.1"/>
    <property type="molecule type" value="Genomic_DNA"/>
</dbReference>
<organism evidence="2 3">
    <name type="scientific">Perkinsus olseni</name>
    <name type="common">Perkinsus atlanticus</name>
    <dbReference type="NCBI Taxonomy" id="32597"/>
    <lineage>
        <taxon>Eukaryota</taxon>
        <taxon>Sar</taxon>
        <taxon>Alveolata</taxon>
        <taxon>Perkinsozoa</taxon>
        <taxon>Perkinsea</taxon>
        <taxon>Perkinsida</taxon>
        <taxon>Perkinsidae</taxon>
        <taxon>Perkinsus</taxon>
    </lineage>
</organism>
<protein>
    <submittedName>
        <fullName evidence="2">Uncharacterized protein</fullName>
    </submittedName>
</protein>
<comment type="caution">
    <text evidence="2">The sequence shown here is derived from an EMBL/GenBank/DDBJ whole genome shotgun (WGS) entry which is preliminary data.</text>
</comment>
<accession>A0A7J6N379</accession>
<evidence type="ECO:0000313" key="3">
    <source>
        <dbReference type="Proteomes" id="UP000541610"/>
    </source>
</evidence>
<proteinExistence type="predicted"/>